<name>X6MME5_RETFI</name>
<protein>
    <submittedName>
        <fullName evidence="2">Uncharacterized protein</fullName>
    </submittedName>
</protein>
<feature type="compositionally biased region" description="Low complexity" evidence="1">
    <location>
        <begin position="82"/>
        <end position="92"/>
    </location>
</feature>
<comment type="caution">
    <text evidence="2">The sequence shown here is derived from an EMBL/GenBank/DDBJ whole genome shotgun (WGS) entry which is preliminary data.</text>
</comment>
<dbReference type="Proteomes" id="UP000023152">
    <property type="component" value="Unassembled WGS sequence"/>
</dbReference>
<feature type="region of interest" description="Disordered" evidence="1">
    <location>
        <begin position="317"/>
        <end position="400"/>
    </location>
</feature>
<evidence type="ECO:0000256" key="1">
    <source>
        <dbReference type="SAM" id="MobiDB-lite"/>
    </source>
</evidence>
<organism evidence="2 3">
    <name type="scientific">Reticulomyxa filosa</name>
    <dbReference type="NCBI Taxonomy" id="46433"/>
    <lineage>
        <taxon>Eukaryota</taxon>
        <taxon>Sar</taxon>
        <taxon>Rhizaria</taxon>
        <taxon>Retaria</taxon>
        <taxon>Foraminifera</taxon>
        <taxon>Monothalamids</taxon>
        <taxon>Reticulomyxidae</taxon>
        <taxon>Reticulomyxa</taxon>
    </lineage>
</organism>
<feature type="compositionally biased region" description="Low complexity" evidence="1">
    <location>
        <begin position="341"/>
        <end position="350"/>
    </location>
</feature>
<reference evidence="2 3" key="1">
    <citation type="journal article" date="2013" name="Curr. Biol.">
        <title>The Genome of the Foraminiferan Reticulomyxa filosa.</title>
        <authorList>
            <person name="Glockner G."/>
            <person name="Hulsmann N."/>
            <person name="Schleicher M."/>
            <person name="Noegel A.A."/>
            <person name="Eichinger L."/>
            <person name="Gallinger C."/>
            <person name="Pawlowski J."/>
            <person name="Sierra R."/>
            <person name="Euteneuer U."/>
            <person name="Pillet L."/>
            <person name="Moustafa A."/>
            <person name="Platzer M."/>
            <person name="Groth M."/>
            <person name="Szafranski K."/>
            <person name="Schliwa M."/>
        </authorList>
    </citation>
    <scope>NUCLEOTIDE SEQUENCE [LARGE SCALE GENOMIC DNA]</scope>
</reference>
<keyword evidence="3" id="KW-1185">Reference proteome</keyword>
<dbReference type="AlphaFoldDB" id="X6MME5"/>
<feature type="region of interest" description="Disordered" evidence="1">
    <location>
        <begin position="40"/>
        <end position="128"/>
    </location>
</feature>
<proteinExistence type="predicted"/>
<gene>
    <name evidence="2" type="ORF">RFI_23113</name>
</gene>
<accession>X6MME5</accession>
<evidence type="ECO:0000313" key="2">
    <source>
        <dbReference type="EMBL" id="ETO14255.1"/>
    </source>
</evidence>
<sequence length="400" mass="44915">MYTYILIIAIGVEEEEDLRARTKSHSVVLEKALEKISKQQKLQKTHSATKHQGAASITETNFRQLSTPTQSNRVTLGNSITNSRRSSQNRSRAPTIDRLAKIYESAPGTPGSPGSPGSPSPPPPQGVRRKIDKALVTTKIRMSKDSYNVLLKILFQHSAANEKHDPVRAICQMLLGYLLYGIEQSQLRSEDADSKVASSVGDSDVKEGVKKDGANDDFGLKSVQLNKIPARAFLLDVEAFRTQVKQIVAHGVNDRAESVRAHAMKLLQKLEKTFSQLNFIFFFKYINIYITHSQNLEKWFDNDTLYRYTKWAKRQEYSSSAKSSKTTKKPEPQQRTRMSIAQMKAQAMKNKQQKDAENSQTTNETTGTSQENDNKGSTIESNINTNESNDNTENNNEPID</sequence>
<feature type="compositionally biased region" description="Polar residues" evidence="1">
    <location>
        <begin position="358"/>
        <end position="371"/>
    </location>
</feature>
<feature type="compositionally biased region" description="Polar residues" evidence="1">
    <location>
        <begin position="55"/>
        <end position="81"/>
    </location>
</feature>
<evidence type="ECO:0000313" key="3">
    <source>
        <dbReference type="Proteomes" id="UP000023152"/>
    </source>
</evidence>
<feature type="compositionally biased region" description="Low complexity" evidence="1">
    <location>
        <begin position="377"/>
        <end position="400"/>
    </location>
</feature>
<feature type="compositionally biased region" description="Pro residues" evidence="1">
    <location>
        <begin position="116"/>
        <end position="125"/>
    </location>
</feature>
<dbReference type="EMBL" id="ASPP01020139">
    <property type="protein sequence ID" value="ETO14255.1"/>
    <property type="molecule type" value="Genomic_DNA"/>
</dbReference>